<accession>A0A2R6B686</accession>
<name>A0A2R6B686_9ARCH</name>
<dbReference type="EMBL" id="NEXK01000086">
    <property type="protein sequence ID" value="PSN94174.1"/>
    <property type="molecule type" value="Genomic_DNA"/>
</dbReference>
<comment type="caution">
    <text evidence="1">The sequence shown here is derived from an EMBL/GenBank/DDBJ whole genome shotgun (WGS) entry which is preliminary data.</text>
</comment>
<dbReference type="Proteomes" id="UP000240681">
    <property type="component" value="Unassembled WGS sequence"/>
</dbReference>
<gene>
    <name evidence="1" type="ORF">B9Q09_04435</name>
</gene>
<protein>
    <submittedName>
        <fullName evidence="1">Uncharacterized protein</fullName>
    </submittedName>
</protein>
<evidence type="ECO:0000313" key="1">
    <source>
        <dbReference type="EMBL" id="PSN94174.1"/>
    </source>
</evidence>
<organism evidence="1 2">
    <name type="scientific">Candidatus Marsarchaeota G2 archaeon ECH_B_SAG-C16</name>
    <dbReference type="NCBI Taxonomy" id="1978163"/>
    <lineage>
        <taxon>Archaea</taxon>
        <taxon>Candidatus Marsarchaeota</taxon>
        <taxon>Candidatus Marsarchaeota group 2</taxon>
    </lineage>
</organism>
<proteinExistence type="predicted"/>
<evidence type="ECO:0000313" key="2">
    <source>
        <dbReference type="Proteomes" id="UP000240681"/>
    </source>
</evidence>
<sequence>MVHPDLLLIVVVMRATTPLREGGGFLRHRETLAPLLSSREWGRGIPSSATRVFPAPHPIVRVLGTASYMQNSYKNPSMGDFPSTLQTLQ</sequence>
<dbReference type="AlphaFoldDB" id="A0A2R6B686"/>
<reference evidence="1 2" key="1">
    <citation type="submission" date="2017-04" db="EMBL/GenBank/DDBJ databases">
        <title>Novel microbial lineages endemic to geothermal iron-oxide mats fill important gaps in the evolutionary history of Archaea.</title>
        <authorList>
            <person name="Jay Z.J."/>
            <person name="Beam J.P."/>
            <person name="Dlakic M."/>
            <person name="Rusch D.B."/>
            <person name="Kozubal M.A."/>
            <person name="Inskeep W.P."/>
        </authorList>
    </citation>
    <scope>NUCLEOTIDE SEQUENCE [LARGE SCALE GENOMIC DNA]</scope>
    <source>
        <strain evidence="1">ECH_B_SAG-C16</strain>
    </source>
</reference>